<dbReference type="AlphaFoldDB" id="G5B0K0"/>
<dbReference type="EMBL" id="JH167825">
    <property type="protein sequence ID" value="EHB02811.1"/>
    <property type="molecule type" value="Genomic_DNA"/>
</dbReference>
<gene>
    <name evidence="4" type="ORF">GW7_06853</name>
</gene>
<accession>G5B0K0</accession>
<sequence>MPRGRTGLAREKQDHRAWCAGQGENTEQIRGTPAFRVWPSPVADTQGCRPPPPPRDHAGWILDQQLQGDALRQLQALYGQHFPAEARHYLSHAILGFVNKQQAHDLLINKPNGTFLLCFSDMIGGITMAWKFDSPDCTLWNLKPFTTRDFICSLADCLGDLSYRVDVFPNRPKDEVFSKYYTPVLGVPSVR</sequence>
<dbReference type="SUPFAM" id="SSF55550">
    <property type="entry name" value="SH2 domain"/>
    <property type="match status" value="1"/>
</dbReference>
<dbReference type="PANTHER" id="PTHR11801">
    <property type="entry name" value="SIGNAL TRANSDUCER AND ACTIVATOR OF TRANSCRIPTION"/>
    <property type="match status" value="1"/>
</dbReference>
<evidence type="ECO:0000259" key="3">
    <source>
        <dbReference type="Pfam" id="PF02865"/>
    </source>
</evidence>
<dbReference type="Proteomes" id="UP000006813">
    <property type="component" value="Unassembled WGS sequence"/>
</dbReference>
<feature type="domain" description="STAT transcription factor protein interaction" evidence="3">
    <location>
        <begin position="59"/>
        <end position="94"/>
    </location>
</feature>
<evidence type="ECO:0000313" key="5">
    <source>
        <dbReference type="Proteomes" id="UP000006813"/>
    </source>
</evidence>
<dbReference type="InterPro" id="IPR036860">
    <property type="entry name" value="SH2_dom_sf"/>
</dbReference>
<feature type="domain" description="SH2" evidence="2">
    <location>
        <begin position="95"/>
        <end position="134"/>
    </location>
</feature>
<dbReference type="InParanoid" id="G5B0K0"/>
<keyword evidence="1" id="KW-0727">SH2 domain</keyword>
<dbReference type="GO" id="GO:0003700">
    <property type="term" value="F:DNA-binding transcription factor activity"/>
    <property type="evidence" value="ECO:0007669"/>
    <property type="project" value="InterPro"/>
</dbReference>
<proteinExistence type="predicted"/>
<evidence type="ECO:0000313" key="4">
    <source>
        <dbReference type="EMBL" id="EHB02811.1"/>
    </source>
</evidence>
<protein>
    <submittedName>
        <fullName evidence="4">Signal transducer and activator of transcription 5A</fullName>
    </submittedName>
</protein>
<name>G5B0K0_HETGA</name>
<reference evidence="4 5" key="1">
    <citation type="journal article" date="2011" name="Nature">
        <title>Genome sequencing reveals insights into physiology and longevity of the naked mole rat.</title>
        <authorList>
            <person name="Kim E.B."/>
            <person name="Fang X."/>
            <person name="Fushan A.A."/>
            <person name="Huang Z."/>
            <person name="Lobanov A.V."/>
            <person name="Han L."/>
            <person name="Marino S.M."/>
            <person name="Sun X."/>
            <person name="Turanov A.A."/>
            <person name="Yang P."/>
            <person name="Yim S.H."/>
            <person name="Zhao X."/>
            <person name="Kasaikina M.V."/>
            <person name="Stoletzki N."/>
            <person name="Peng C."/>
            <person name="Polak P."/>
            <person name="Xiong Z."/>
            <person name="Kiezun A."/>
            <person name="Zhu Y."/>
            <person name="Chen Y."/>
            <person name="Kryukov G.V."/>
            <person name="Zhang Q."/>
            <person name="Peshkin L."/>
            <person name="Yang L."/>
            <person name="Bronson R.T."/>
            <person name="Buffenstein R."/>
            <person name="Wang B."/>
            <person name="Han C."/>
            <person name="Li Q."/>
            <person name="Chen L."/>
            <person name="Zhao W."/>
            <person name="Sunyaev S.R."/>
            <person name="Park T.J."/>
            <person name="Zhang G."/>
            <person name="Wang J."/>
            <person name="Gladyshev V.N."/>
        </authorList>
    </citation>
    <scope>NUCLEOTIDE SEQUENCE [LARGE SCALE GENOMIC DNA]</scope>
</reference>
<dbReference type="InterPro" id="IPR013799">
    <property type="entry name" value="STAT_TF_prot_interaction"/>
</dbReference>
<dbReference type="STRING" id="10181.G5B0K0"/>
<organism evidence="4 5">
    <name type="scientific">Heterocephalus glaber</name>
    <name type="common">Naked mole rat</name>
    <dbReference type="NCBI Taxonomy" id="10181"/>
    <lineage>
        <taxon>Eukaryota</taxon>
        <taxon>Metazoa</taxon>
        <taxon>Chordata</taxon>
        <taxon>Craniata</taxon>
        <taxon>Vertebrata</taxon>
        <taxon>Euteleostomi</taxon>
        <taxon>Mammalia</taxon>
        <taxon>Eutheria</taxon>
        <taxon>Euarchontoglires</taxon>
        <taxon>Glires</taxon>
        <taxon>Rodentia</taxon>
        <taxon>Hystricomorpha</taxon>
        <taxon>Bathyergidae</taxon>
        <taxon>Heterocephalus</taxon>
    </lineage>
</organism>
<dbReference type="Gene3D" id="3.30.505.10">
    <property type="entry name" value="SH2 domain"/>
    <property type="match status" value="1"/>
</dbReference>
<evidence type="ECO:0000259" key="2">
    <source>
        <dbReference type="Pfam" id="PF00017"/>
    </source>
</evidence>
<dbReference type="GO" id="GO:0007165">
    <property type="term" value="P:signal transduction"/>
    <property type="evidence" value="ECO:0007669"/>
    <property type="project" value="InterPro"/>
</dbReference>
<dbReference type="InterPro" id="IPR000980">
    <property type="entry name" value="SH2"/>
</dbReference>
<evidence type="ECO:0000256" key="1">
    <source>
        <dbReference type="ARBA" id="ARBA00022999"/>
    </source>
</evidence>
<dbReference type="Pfam" id="PF00017">
    <property type="entry name" value="SH2"/>
    <property type="match status" value="1"/>
</dbReference>
<dbReference type="Pfam" id="PF02865">
    <property type="entry name" value="STAT_int"/>
    <property type="match status" value="1"/>
</dbReference>
<dbReference type="InterPro" id="IPR001217">
    <property type="entry name" value="STAT"/>
</dbReference>